<dbReference type="Proteomes" id="UP000077667">
    <property type="component" value="Chromosome"/>
</dbReference>
<dbReference type="STRING" id="1176587.A8C56_11070"/>
<gene>
    <name evidence="1" type="ORF">A8C56_11070</name>
</gene>
<sequence>MNNKVIIILGMHRSGTSLTAGWLHSCGLHIGDRLMGAGIGNVEGHYEDKDFFEAHERILSAHNLPPDGLTYKELPPLRGNEKAQLQALINKKNERHATWGWKEPRTCLFTDCYGELIPDAFYVIVFRDYRSVVSSLITRLYKSMEEDILSEQHLGFFRRYFEKRKRLKTLLQQYATHYLKIWIHYNRKILEFVQQLPVHRYRFATQHSLLQSGSSFIERVKKQWQLSELEYIPFEERYKRKLQSRVLKIAPYIQEKKLLAEARYVFSQLTKMLELQ</sequence>
<dbReference type="OrthoDB" id="9816424at2"/>
<name>A0A1A9I1B9_9BACT</name>
<dbReference type="EMBL" id="CP015772">
    <property type="protein sequence ID" value="ANH81448.1"/>
    <property type="molecule type" value="Genomic_DNA"/>
</dbReference>
<evidence type="ECO:0000313" key="1">
    <source>
        <dbReference type="EMBL" id="ANH81448.1"/>
    </source>
</evidence>
<reference evidence="1 2" key="1">
    <citation type="submission" date="2016-05" db="EMBL/GenBank/DDBJ databases">
        <title>Niabella ginsenosidivorans BS26 whole genome sequencing.</title>
        <authorList>
            <person name="Im W.T."/>
            <person name="Siddiqi M.Z."/>
        </authorList>
    </citation>
    <scope>NUCLEOTIDE SEQUENCE [LARGE SCALE GENOMIC DNA]</scope>
    <source>
        <strain evidence="1 2">BS26</strain>
    </source>
</reference>
<evidence type="ECO:0008006" key="3">
    <source>
        <dbReference type="Google" id="ProtNLM"/>
    </source>
</evidence>
<dbReference type="RefSeq" id="WP_067755776.1">
    <property type="nucleotide sequence ID" value="NZ_CP015772.1"/>
</dbReference>
<dbReference type="SUPFAM" id="SSF52540">
    <property type="entry name" value="P-loop containing nucleoside triphosphate hydrolases"/>
    <property type="match status" value="1"/>
</dbReference>
<evidence type="ECO:0000313" key="2">
    <source>
        <dbReference type="Proteomes" id="UP000077667"/>
    </source>
</evidence>
<proteinExistence type="predicted"/>
<protein>
    <recommendedName>
        <fullName evidence="3">Sulfotransferase domain-containing protein</fullName>
    </recommendedName>
</protein>
<keyword evidence="2" id="KW-1185">Reference proteome</keyword>
<organism evidence="1 2">
    <name type="scientific">Niabella ginsenosidivorans</name>
    <dbReference type="NCBI Taxonomy" id="1176587"/>
    <lineage>
        <taxon>Bacteria</taxon>
        <taxon>Pseudomonadati</taxon>
        <taxon>Bacteroidota</taxon>
        <taxon>Chitinophagia</taxon>
        <taxon>Chitinophagales</taxon>
        <taxon>Chitinophagaceae</taxon>
        <taxon>Niabella</taxon>
    </lineage>
</organism>
<dbReference type="AlphaFoldDB" id="A0A1A9I1B9"/>
<accession>A0A1A9I1B9</accession>
<dbReference type="KEGG" id="nia:A8C56_11070"/>
<dbReference type="InterPro" id="IPR027417">
    <property type="entry name" value="P-loop_NTPase"/>
</dbReference>
<dbReference type="Gene3D" id="3.40.50.300">
    <property type="entry name" value="P-loop containing nucleotide triphosphate hydrolases"/>
    <property type="match status" value="1"/>
</dbReference>